<gene>
    <name evidence="3" type="ORF">SS37A_30020</name>
</gene>
<dbReference type="InterPro" id="IPR004045">
    <property type="entry name" value="Glutathione_S-Trfase_N"/>
</dbReference>
<reference evidence="3 4" key="1">
    <citation type="journal article" date="2023" name="Int. J. Syst. Evol. Microbiol.">
        <title>Methylocystis iwaonis sp. nov., a type II methane-oxidizing bacterium from surface soil of a rice paddy field in Japan, and emended description of the genus Methylocystis (ex Whittenbury et al. 1970) Bowman et al. 1993.</title>
        <authorList>
            <person name="Kaise H."/>
            <person name="Sawadogo J.B."/>
            <person name="Alam M.S."/>
            <person name="Ueno C."/>
            <person name="Dianou D."/>
            <person name="Shinjo R."/>
            <person name="Asakawa S."/>
        </authorList>
    </citation>
    <scope>NUCLEOTIDE SEQUENCE [LARGE SCALE GENOMIC DNA]</scope>
    <source>
        <strain evidence="3 4">SS37A-Re</strain>
    </source>
</reference>
<proteinExistence type="predicted"/>
<evidence type="ECO:0000313" key="4">
    <source>
        <dbReference type="Proteomes" id="UP001317629"/>
    </source>
</evidence>
<dbReference type="InterPro" id="IPR004046">
    <property type="entry name" value="GST_C"/>
</dbReference>
<dbReference type="PANTHER" id="PTHR44051">
    <property type="entry name" value="GLUTATHIONE S-TRANSFERASE-RELATED"/>
    <property type="match status" value="1"/>
</dbReference>
<organism evidence="3 4">
    <name type="scientific">Methylocystis iwaonis</name>
    <dbReference type="NCBI Taxonomy" id="2885079"/>
    <lineage>
        <taxon>Bacteria</taxon>
        <taxon>Pseudomonadati</taxon>
        <taxon>Pseudomonadota</taxon>
        <taxon>Alphaproteobacteria</taxon>
        <taxon>Hyphomicrobiales</taxon>
        <taxon>Methylocystaceae</taxon>
        <taxon>Methylocystis</taxon>
    </lineage>
</organism>
<dbReference type="Gene3D" id="3.40.30.10">
    <property type="entry name" value="Glutaredoxin"/>
    <property type="match status" value="1"/>
</dbReference>
<dbReference type="Gene3D" id="1.20.1050.10">
    <property type="match status" value="1"/>
</dbReference>
<sequence length="203" mass="22898">MLLYDTALAPNAKRVRIFLAEKGISIPTRSVDLLALEQKGEDFRRINPMGAVPALVLDDGEVLTESVAICRYIEWLHPEPPLFGRDAREQAFVEMWQRRMEFSLFLAVAMIFRHTHPKLAAMQQPQLPDYAESLRPRAIWAMRFLDGELSKRPYVAGDAFTIADITAFVAMELTTPAGLAVPDDLPHLARWRREISARPSAAA</sequence>
<feature type="domain" description="GST N-terminal" evidence="1">
    <location>
        <begin position="1"/>
        <end position="81"/>
    </location>
</feature>
<dbReference type="Pfam" id="PF00043">
    <property type="entry name" value="GST_C"/>
    <property type="match status" value="1"/>
</dbReference>
<dbReference type="SFLD" id="SFLDS00019">
    <property type="entry name" value="Glutathione_Transferase_(cytos"/>
    <property type="match status" value="1"/>
</dbReference>
<dbReference type="SUPFAM" id="SSF47616">
    <property type="entry name" value="GST C-terminal domain-like"/>
    <property type="match status" value="1"/>
</dbReference>
<dbReference type="InterPro" id="IPR034345">
    <property type="entry name" value="Gtt2-like_N"/>
</dbReference>
<name>A0ABM8EBX6_9HYPH</name>
<dbReference type="PANTHER" id="PTHR44051:SF8">
    <property type="entry name" value="GLUTATHIONE S-TRANSFERASE GSTA"/>
    <property type="match status" value="1"/>
</dbReference>
<dbReference type="InterPro" id="IPR010987">
    <property type="entry name" value="Glutathione-S-Trfase_C-like"/>
</dbReference>
<dbReference type="CDD" id="cd03051">
    <property type="entry name" value="GST_N_GTT2_like"/>
    <property type="match status" value="1"/>
</dbReference>
<protein>
    <submittedName>
        <fullName evidence="3">Glutathione S-transferase</fullName>
    </submittedName>
</protein>
<dbReference type="RefSeq" id="WP_281928910.1">
    <property type="nucleotide sequence ID" value="NZ_AP027142.1"/>
</dbReference>
<dbReference type="SUPFAM" id="SSF52833">
    <property type="entry name" value="Thioredoxin-like"/>
    <property type="match status" value="1"/>
</dbReference>
<feature type="domain" description="GST C-terminal" evidence="2">
    <location>
        <begin position="86"/>
        <end position="203"/>
    </location>
</feature>
<dbReference type="InterPro" id="IPR036249">
    <property type="entry name" value="Thioredoxin-like_sf"/>
</dbReference>
<dbReference type="InterPro" id="IPR040079">
    <property type="entry name" value="Glutathione_S-Trfase"/>
</dbReference>
<dbReference type="SFLD" id="SFLDG00358">
    <property type="entry name" value="Main_(cytGST)"/>
    <property type="match status" value="1"/>
</dbReference>
<dbReference type="EMBL" id="AP027142">
    <property type="protein sequence ID" value="BDV35473.1"/>
    <property type="molecule type" value="Genomic_DNA"/>
</dbReference>
<dbReference type="PROSITE" id="PS50404">
    <property type="entry name" value="GST_NTER"/>
    <property type="match status" value="1"/>
</dbReference>
<accession>A0ABM8EBX6</accession>
<dbReference type="InterPro" id="IPR036282">
    <property type="entry name" value="Glutathione-S-Trfase_C_sf"/>
</dbReference>
<dbReference type="Proteomes" id="UP001317629">
    <property type="component" value="Chromosome"/>
</dbReference>
<keyword evidence="4" id="KW-1185">Reference proteome</keyword>
<evidence type="ECO:0000259" key="2">
    <source>
        <dbReference type="PROSITE" id="PS50405"/>
    </source>
</evidence>
<evidence type="ECO:0000313" key="3">
    <source>
        <dbReference type="EMBL" id="BDV35473.1"/>
    </source>
</evidence>
<dbReference type="PROSITE" id="PS50405">
    <property type="entry name" value="GST_CTER"/>
    <property type="match status" value="1"/>
</dbReference>
<dbReference type="Pfam" id="PF13417">
    <property type="entry name" value="GST_N_3"/>
    <property type="match status" value="1"/>
</dbReference>
<evidence type="ECO:0000259" key="1">
    <source>
        <dbReference type="PROSITE" id="PS50404"/>
    </source>
</evidence>